<keyword evidence="6" id="KW-1185">Reference proteome</keyword>
<accession>A0ABW1SYV5</accession>
<feature type="domain" description="DNA-directed DNA polymerase family A palm" evidence="4">
    <location>
        <begin position="353"/>
        <end position="540"/>
    </location>
</feature>
<organism evidence="5 6">
    <name type="scientific">Longivirga aurantiaca</name>
    <dbReference type="NCBI Taxonomy" id="1837743"/>
    <lineage>
        <taxon>Bacteria</taxon>
        <taxon>Bacillati</taxon>
        <taxon>Actinomycetota</taxon>
        <taxon>Actinomycetes</taxon>
        <taxon>Sporichthyales</taxon>
        <taxon>Sporichthyaceae</taxon>
        <taxon>Longivirga</taxon>
    </lineage>
</organism>
<protein>
    <recommendedName>
        <fullName evidence="1">DNA-directed DNA polymerase</fullName>
        <ecNumber evidence="1">2.7.7.7</ecNumber>
    </recommendedName>
</protein>
<dbReference type="SMART" id="SM00482">
    <property type="entry name" value="POLAc"/>
    <property type="match status" value="1"/>
</dbReference>
<comment type="caution">
    <text evidence="5">The sequence shown here is derived from an EMBL/GenBank/DDBJ whole genome shotgun (WGS) entry which is preliminary data.</text>
</comment>
<dbReference type="RefSeq" id="WP_386765094.1">
    <property type="nucleotide sequence ID" value="NZ_JBHSTI010000008.1"/>
</dbReference>
<dbReference type="InterPro" id="IPR001098">
    <property type="entry name" value="DNA-dir_DNA_pol_A_palm_dom"/>
</dbReference>
<dbReference type="SUPFAM" id="SSF56672">
    <property type="entry name" value="DNA/RNA polymerases"/>
    <property type="match status" value="1"/>
</dbReference>
<proteinExistence type="predicted"/>
<dbReference type="Gene3D" id="1.10.150.20">
    <property type="entry name" value="5' to 3' exonuclease, C-terminal subdomain"/>
    <property type="match status" value="1"/>
</dbReference>
<evidence type="ECO:0000256" key="2">
    <source>
        <dbReference type="ARBA" id="ARBA00022705"/>
    </source>
</evidence>
<dbReference type="Proteomes" id="UP001596138">
    <property type="component" value="Unassembled WGS sequence"/>
</dbReference>
<reference evidence="6" key="1">
    <citation type="journal article" date="2019" name="Int. J. Syst. Evol. Microbiol.">
        <title>The Global Catalogue of Microorganisms (GCM) 10K type strain sequencing project: providing services to taxonomists for standard genome sequencing and annotation.</title>
        <authorList>
            <consortium name="The Broad Institute Genomics Platform"/>
            <consortium name="The Broad Institute Genome Sequencing Center for Infectious Disease"/>
            <person name="Wu L."/>
            <person name="Ma J."/>
        </authorList>
    </citation>
    <scope>NUCLEOTIDE SEQUENCE [LARGE SCALE GENOMIC DNA]</scope>
    <source>
        <strain evidence="6">CGMCC 4.7317</strain>
    </source>
</reference>
<evidence type="ECO:0000256" key="1">
    <source>
        <dbReference type="ARBA" id="ARBA00012417"/>
    </source>
</evidence>
<comment type="catalytic activity">
    <reaction evidence="3">
        <text>DNA(n) + a 2'-deoxyribonucleoside 5'-triphosphate = DNA(n+1) + diphosphate</text>
        <dbReference type="Rhea" id="RHEA:22508"/>
        <dbReference type="Rhea" id="RHEA-COMP:17339"/>
        <dbReference type="Rhea" id="RHEA-COMP:17340"/>
        <dbReference type="ChEBI" id="CHEBI:33019"/>
        <dbReference type="ChEBI" id="CHEBI:61560"/>
        <dbReference type="ChEBI" id="CHEBI:173112"/>
        <dbReference type="EC" id="2.7.7.7"/>
    </reaction>
</comment>
<keyword evidence="2" id="KW-0235">DNA replication</keyword>
<evidence type="ECO:0000313" key="5">
    <source>
        <dbReference type="EMBL" id="MFC6237626.1"/>
    </source>
</evidence>
<name>A0ABW1SYV5_9ACTN</name>
<dbReference type="EMBL" id="JBHSTI010000008">
    <property type="protein sequence ID" value="MFC6237626.1"/>
    <property type="molecule type" value="Genomic_DNA"/>
</dbReference>
<evidence type="ECO:0000259" key="4">
    <source>
        <dbReference type="SMART" id="SM00482"/>
    </source>
</evidence>
<dbReference type="Gene3D" id="3.30.70.370">
    <property type="match status" value="1"/>
</dbReference>
<dbReference type="EC" id="2.7.7.7" evidence="1"/>
<evidence type="ECO:0000313" key="6">
    <source>
        <dbReference type="Proteomes" id="UP001596138"/>
    </source>
</evidence>
<evidence type="ECO:0000256" key="3">
    <source>
        <dbReference type="ARBA" id="ARBA00049244"/>
    </source>
</evidence>
<dbReference type="InterPro" id="IPR002298">
    <property type="entry name" value="DNA_polymerase_A"/>
</dbReference>
<dbReference type="PANTHER" id="PTHR10133:SF27">
    <property type="entry name" value="DNA POLYMERASE NU"/>
    <property type="match status" value="1"/>
</dbReference>
<sequence>MTSTAPPFAEELAASGVESGTPLALAIAPGRGLAVAHAGGTHALATADTVAAVTELEAALAPRWVWWSARGTAFPLVEAGLRPRACWDLGAVGRLLHGLGRDDAGAVWAAQAGLDSPDLAEGGLTLLDLHGESDDAVRDDGHLSREWLRGSWAESLRGTRRWAELALDLQQRQEAAVRALPDRRAAAGPTPLAYLVALSESMAALLCIELEVDGLPVDRAVLEEMLVRTIGPRPRTEAEEIAARRERDQPVWSAFPGEPVDLRNPASVRDLLARNGIDVPDTRSWRLEPYAESSPGVAALLHWRKAERIATTYGWRWVENDIGDDDRLRGVWGAAEGAGRMTASAGLHNLPAELRPAVRPRPGRTLVRADLGQVEPRVLAAVSHDRALAGAAREDDMYSPVAAALKSDRPTAKVAVLAAMYGQTSGPAGAALKDMDRAYPTAMAFLREAEDAGRRGVDLRTYGGRLLRLSSLAEALADAGPDSNVAHSYGRFARNAVVQGAAAELFKAWAATVRAGLADLDARIVLCLHDELLVETPHEHAEAVVEVIGRSLDRTAAWWSAGSGVRFVTDTTIAASWAEAK</sequence>
<gene>
    <name evidence="5" type="ORF">ACFQGU_07030</name>
</gene>
<dbReference type="Pfam" id="PF00476">
    <property type="entry name" value="DNA_pol_A"/>
    <property type="match status" value="1"/>
</dbReference>
<dbReference type="PANTHER" id="PTHR10133">
    <property type="entry name" value="DNA POLYMERASE I"/>
    <property type="match status" value="1"/>
</dbReference>
<dbReference type="InterPro" id="IPR043502">
    <property type="entry name" value="DNA/RNA_pol_sf"/>
</dbReference>